<keyword evidence="1" id="KW-0175">Coiled coil</keyword>
<keyword evidence="5" id="KW-1185">Reference proteome</keyword>
<dbReference type="RefSeq" id="WP_326758872.1">
    <property type="nucleotide sequence ID" value="NZ_CP109135.1"/>
</dbReference>
<dbReference type="Proteomes" id="UP001340816">
    <property type="component" value="Chromosome"/>
</dbReference>
<feature type="transmembrane region" description="Helical" evidence="3">
    <location>
        <begin position="329"/>
        <end position="350"/>
    </location>
</feature>
<feature type="region of interest" description="Disordered" evidence="2">
    <location>
        <begin position="486"/>
        <end position="524"/>
    </location>
</feature>
<evidence type="ECO:0000256" key="3">
    <source>
        <dbReference type="SAM" id="Phobius"/>
    </source>
</evidence>
<feature type="transmembrane region" description="Helical" evidence="3">
    <location>
        <begin position="298"/>
        <end position="317"/>
    </location>
</feature>
<reference evidence="4 5" key="1">
    <citation type="submission" date="2022-10" db="EMBL/GenBank/DDBJ databases">
        <title>The complete genomes of actinobacterial strains from the NBC collection.</title>
        <authorList>
            <person name="Joergensen T.S."/>
            <person name="Alvarez Arevalo M."/>
            <person name="Sterndorff E.B."/>
            <person name="Faurdal D."/>
            <person name="Vuksanovic O."/>
            <person name="Mourched A.-S."/>
            <person name="Charusanti P."/>
            <person name="Shaw S."/>
            <person name="Blin K."/>
            <person name="Weber T."/>
        </authorList>
    </citation>
    <scope>NUCLEOTIDE SEQUENCE [LARGE SCALE GENOMIC DNA]</scope>
    <source>
        <strain evidence="4 5">NBC 01752</strain>
    </source>
</reference>
<feature type="compositionally biased region" description="Basic and acidic residues" evidence="2">
    <location>
        <begin position="9"/>
        <end position="31"/>
    </location>
</feature>
<feature type="region of interest" description="Disordered" evidence="2">
    <location>
        <begin position="1"/>
        <end position="51"/>
    </location>
</feature>
<name>A0ABZ1H9F2_STRPH</name>
<gene>
    <name evidence="4" type="ORF">OHB35_13575</name>
</gene>
<proteinExistence type="predicted"/>
<organism evidence="4 5">
    <name type="scientific">Streptomyces phaeochromogenes</name>
    <dbReference type="NCBI Taxonomy" id="1923"/>
    <lineage>
        <taxon>Bacteria</taxon>
        <taxon>Bacillati</taxon>
        <taxon>Actinomycetota</taxon>
        <taxon>Actinomycetes</taxon>
        <taxon>Kitasatosporales</taxon>
        <taxon>Streptomycetaceae</taxon>
        <taxon>Streptomyces</taxon>
        <taxon>Streptomyces phaeochromogenes group</taxon>
    </lineage>
</organism>
<evidence type="ECO:0000256" key="2">
    <source>
        <dbReference type="SAM" id="MobiDB-lite"/>
    </source>
</evidence>
<accession>A0ABZ1H9F2</accession>
<protein>
    <submittedName>
        <fullName evidence="4">Uncharacterized protein</fullName>
    </submittedName>
</protein>
<feature type="coiled-coil region" evidence="1">
    <location>
        <begin position="135"/>
        <end position="162"/>
    </location>
</feature>
<keyword evidence="3" id="KW-1133">Transmembrane helix</keyword>
<feature type="transmembrane region" description="Helical" evidence="3">
    <location>
        <begin position="393"/>
        <end position="414"/>
    </location>
</feature>
<feature type="region of interest" description="Disordered" evidence="2">
    <location>
        <begin position="180"/>
        <end position="225"/>
    </location>
</feature>
<evidence type="ECO:0000313" key="5">
    <source>
        <dbReference type="Proteomes" id="UP001340816"/>
    </source>
</evidence>
<evidence type="ECO:0000256" key="1">
    <source>
        <dbReference type="SAM" id="Coils"/>
    </source>
</evidence>
<keyword evidence="3" id="KW-0472">Membrane</keyword>
<sequence length="524" mass="56392">MSITTTSNRPDEPAPRRSLADRARRREDGSRRRVFAAFGRQPRTDARRTPLVLSDRAQRRLVKKAGEQGRADGGGRALDVVVLSSGILPPYAAELAARRGLVRELTEEEAADQETRASREDAEARNRIVREEAGVTLAQTRLVEAEHDVRRAREQLDLLAHRSMRWQRLRDAVRVRFERAGAGAGPGGGARPDTPDRTAPAGDLDPPPTPADPDDGYQSLNPVPADPHRTAIPTPAQGAVAASVEGWEGLRARAAMPDKLVLFMLALVFAVEVPIYWVAFEPLHGVGTSSSRALNATLAISVGILMLAVPHLVGRALRERGATGASRPAGPAALLFLGFWAACTVALGILRAKSILAEPPVEAATGAAGTFEGADTGAVPSLVDRLDLQSETVYWMFISLLLLSGGIGFLAGLLREHPYVDSFRSALERRQDRGHELASAHTRLAAARAWVDSAGDRAEQRRRGVEARLRAADELYETAAEAHRHGFTSAAADPAITEAAHKRTESGGPLLPPSTTRRPPAPRR</sequence>
<evidence type="ECO:0000313" key="4">
    <source>
        <dbReference type="EMBL" id="WSD14192.1"/>
    </source>
</evidence>
<feature type="transmembrane region" description="Helical" evidence="3">
    <location>
        <begin position="260"/>
        <end position="278"/>
    </location>
</feature>
<keyword evidence="3" id="KW-0812">Transmembrane</keyword>
<dbReference type="EMBL" id="CP109135">
    <property type="protein sequence ID" value="WSD14192.1"/>
    <property type="molecule type" value="Genomic_DNA"/>
</dbReference>